<reference evidence="3 4" key="1">
    <citation type="submission" date="2016-03" db="EMBL/GenBank/DDBJ databases">
        <title>Complete genome sequence of a soil Actinobacterium, Nocardioides dokdonensis FR1436.</title>
        <authorList>
            <person name="Kwon S.-K."/>
            <person name="Kim K."/>
            <person name="Kim J.F."/>
        </authorList>
    </citation>
    <scope>NUCLEOTIDE SEQUENCE [LARGE SCALE GENOMIC DNA]</scope>
    <source>
        <strain evidence="3 4">FR1436</strain>
    </source>
</reference>
<dbReference type="RefSeq" id="WP_084527615.1">
    <property type="nucleotide sequence ID" value="NZ_CP015079.1"/>
</dbReference>
<dbReference type="Proteomes" id="UP000077868">
    <property type="component" value="Chromosome"/>
</dbReference>
<dbReference type="Pfam" id="PF12389">
    <property type="entry name" value="Peptidase_M73"/>
    <property type="match status" value="1"/>
</dbReference>
<organism evidence="3 4">
    <name type="scientific">Nocardioides dokdonensis FR1436</name>
    <dbReference type="NCBI Taxonomy" id="1300347"/>
    <lineage>
        <taxon>Bacteria</taxon>
        <taxon>Bacillati</taxon>
        <taxon>Actinomycetota</taxon>
        <taxon>Actinomycetes</taxon>
        <taxon>Propionibacteriales</taxon>
        <taxon>Nocardioidaceae</taxon>
        <taxon>Nocardioides</taxon>
    </lineage>
</organism>
<evidence type="ECO:0000256" key="2">
    <source>
        <dbReference type="SAM" id="Phobius"/>
    </source>
</evidence>
<evidence type="ECO:0008006" key="5">
    <source>
        <dbReference type="Google" id="ProtNLM"/>
    </source>
</evidence>
<dbReference type="PATRIC" id="fig|1300347.3.peg.2796"/>
<dbReference type="EMBL" id="CP015079">
    <property type="protein sequence ID" value="ANH39215.1"/>
    <property type="molecule type" value="Genomic_DNA"/>
</dbReference>
<dbReference type="OrthoDB" id="3788361at2"/>
<accession>A0A1A9GP56</accession>
<gene>
    <name evidence="3" type="ORF">I601_2799</name>
</gene>
<feature type="region of interest" description="Disordered" evidence="1">
    <location>
        <begin position="1"/>
        <end position="20"/>
    </location>
</feature>
<dbReference type="AlphaFoldDB" id="A0A1A9GP56"/>
<dbReference type="KEGG" id="ndk:I601_2799"/>
<keyword evidence="2" id="KW-1133">Transmembrane helix</keyword>
<keyword evidence="2" id="KW-0812">Transmembrane</keyword>
<name>A0A1A9GP56_9ACTN</name>
<sequence>MTRPGTHRRPPRRAARSRSGAGVRLATSLALVAGAAAVAGLGTYGSFTSSTSASESLAAGEVKLDLTNQAAQGFNVAATGLVPGDSAQRAVQLTRSAATEAFGSVLLSTTGAGPLVTDAQGLKIAVDQCTVPWTKVNNTMVLSCSGTTTTVLTTRPVVMTGQALAPVTTSLNGTGAAANLRVTLSLPTEAGNNLQGAAATIGFTFDATQRAAQAR</sequence>
<feature type="compositionally biased region" description="Basic residues" evidence="1">
    <location>
        <begin position="1"/>
        <end position="16"/>
    </location>
</feature>
<dbReference type="InterPro" id="IPR022121">
    <property type="entry name" value="Peptidase_M73_camelysin"/>
</dbReference>
<keyword evidence="2" id="KW-0472">Membrane</keyword>
<evidence type="ECO:0000313" key="3">
    <source>
        <dbReference type="EMBL" id="ANH39215.1"/>
    </source>
</evidence>
<keyword evidence="4" id="KW-1185">Reference proteome</keyword>
<proteinExistence type="predicted"/>
<evidence type="ECO:0000313" key="4">
    <source>
        <dbReference type="Proteomes" id="UP000077868"/>
    </source>
</evidence>
<protein>
    <recommendedName>
        <fullName evidence="5">Camelysin metallo-endopeptidase</fullName>
    </recommendedName>
</protein>
<feature type="transmembrane region" description="Helical" evidence="2">
    <location>
        <begin position="21"/>
        <end position="44"/>
    </location>
</feature>
<evidence type="ECO:0000256" key="1">
    <source>
        <dbReference type="SAM" id="MobiDB-lite"/>
    </source>
</evidence>